<proteinExistence type="predicted"/>
<organism evidence="1 2">
    <name type="scientific">Jeotgalibacillus soli</name>
    <dbReference type="NCBI Taxonomy" id="889306"/>
    <lineage>
        <taxon>Bacteria</taxon>
        <taxon>Bacillati</taxon>
        <taxon>Bacillota</taxon>
        <taxon>Bacilli</taxon>
        <taxon>Bacillales</taxon>
        <taxon>Caryophanaceae</taxon>
        <taxon>Jeotgalibacillus</taxon>
    </lineage>
</organism>
<evidence type="ECO:0000313" key="2">
    <source>
        <dbReference type="Proteomes" id="UP000031938"/>
    </source>
</evidence>
<reference evidence="1 2" key="1">
    <citation type="submission" date="2015-01" db="EMBL/GenBank/DDBJ databases">
        <title>Genome sequencing of Jeotgalibacillus soli.</title>
        <authorList>
            <person name="Goh K.M."/>
            <person name="Chan K.-G."/>
            <person name="Yaakop A.S."/>
            <person name="Ee R."/>
            <person name="Gan H.M."/>
            <person name="Chan C.S."/>
        </authorList>
    </citation>
    <scope>NUCLEOTIDE SEQUENCE [LARGE SCALE GENOMIC DNA]</scope>
    <source>
        <strain evidence="1 2">P9</strain>
    </source>
</reference>
<comment type="caution">
    <text evidence="1">The sequence shown here is derived from an EMBL/GenBank/DDBJ whole genome shotgun (WGS) entry which is preliminary data.</text>
</comment>
<dbReference type="AlphaFoldDB" id="A0A0C2VH78"/>
<gene>
    <name evidence="1" type="ORF">KP78_16740</name>
</gene>
<protein>
    <submittedName>
        <fullName evidence="1">Uncharacterized protein</fullName>
    </submittedName>
</protein>
<name>A0A0C2VH78_9BACL</name>
<accession>A0A0C2VH78</accession>
<dbReference type="STRING" id="889306.KP78_16740"/>
<dbReference type="RefSeq" id="WP_041087839.1">
    <property type="nucleotide sequence ID" value="NZ_JXRP01000013.1"/>
</dbReference>
<evidence type="ECO:0000313" key="1">
    <source>
        <dbReference type="EMBL" id="KIL48227.1"/>
    </source>
</evidence>
<dbReference type="PATRIC" id="fig|889306.3.peg.1681"/>
<sequence length="65" mass="7594">MSTFPLTEELFKRNIMNSWFNPSGSLPYYVSNQEVIGFLISKGPNQTEFFNQDPKRVWLSSFLVD</sequence>
<dbReference type="EMBL" id="JXRP01000013">
    <property type="protein sequence ID" value="KIL48227.1"/>
    <property type="molecule type" value="Genomic_DNA"/>
</dbReference>
<keyword evidence="2" id="KW-1185">Reference proteome</keyword>
<dbReference type="Proteomes" id="UP000031938">
    <property type="component" value="Unassembled WGS sequence"/>
</dbReference>